<reference evidence="2 3" key="1">
    <citation type="submission" date="2017-07" db="EMBL/GenBank/DDBJ databases">
        <title>Genome Sequence of Arenibacter algicola Strain SMS7 Isolated from a culture of the Diatom Skeletonema marinoi.</title>
        <authorList>
            <person name="Topel M."/>
            <person name="Pinder M.I.M."/>
            <person name="Johansson O.N."/>
            <person name="Kourtchenko O."/>
            <person name="Godhe A."/>
            <person name="Clarke A.K."/>
        </authorList>
    </citation>
    <scope>NUCLEOTIDE SEQUENCE [LARGE SCALE GENOMIC DNA]</scope>
    <source>
        <strain evidence="2 3">SMS7</strain>
        <plasmid evidence="3">Plasmid psms7</plasmid>
    </source>
</reference>
<accession>A0A221V478</accession>
<dbReference type="AlphaFoldDB" id="A0A221V478"/>
<evidence type="ECO:0000256" key="1">
    <source>
        <dbReference type="SAM" id="MobiDB-lite"/>
    </source>
</evidence>
<name>A0A221V478_9FLAO</name>
<keyword evidence="2" id="KW-0614">Plasmid</keyword>
<evidence type="ECO:0000313" key="3">
    <source>
        <dbReference type="Proteomes" id="UP000204551"/>
    </source>
</evidence>
<feature type="region of interest" description="Disordered" evidence="1">
    <location>
        <begin position="1"/>
        <end position="21"/>
    </location>
</feature>
<protein>
    <submittedName>
        <fullName evidence="2">Uncharacterized protein</fullName>
    </submittedName>
</protein>
<sequence>MEDQPAVEPGKHKAQCTYSPNKTEEIEIPGLKSFQVERPPGPFDYLVFVHTIN</sequence>
<gene>
    <name evidence="2" type="ORF">AREALGSMS7_05045</name>
</gene>
<proteinExistence type="predicted"/>
<dbReference type="RefSeq" id="WP_157731030.1">
    <property type="nucleotide sequence ID" value="NZ_CP022516.1"/>
</dbReference>
<geneLocation type="plasmid" evidence="3">
    <name>psms7</name>
</geneLocation>
<organism evidence="2 3">
    <name type="scientific">Arenibacter algicola</name>
    <dbReference type="NCBI Taxonomy" id="616991"/>
    <lineage>
        <taxon>Bacteria</taxon>
        <taxon>Pseudomonadati</taxon>
        <taxon>Bacteroidota</taxon>
        <taxon>Flavobacteriia</taxon>
        <taxon>Flavobacteriales</taxon>
        <taxon>Flavobacteriaceae</taxon>
        <taxon>Arenibacter</taxon>
    </lineage>
</organism>
<dbReference type="EMBL" id="CP022516">
    <property type="protein sequence ID" value="ASO08417.1"/>
    <property type="molecule type" value="Genomic_DNA"/>
</dbReference>
<dbReference type="KEGG" id="aalg:AREALGSMS7_05045"/>
<evidence type="ECO:0000313" key="2">
    <source>
        <dbReference type="EMBL" id="ASO08417.1"/>
    </source>
</evidence>
<dbReference type="Proteomes" id="UP000204551">
    <property type="component" value="Plasmid pSMS7"/>
</dbReference>